<dbReference type="RefSeq" id="WP_309866685.1">
    <property type="nucleotide sequence ID" value="NZ_JAVDQG010000005.1"/>
</dbReference>
<evidence type="ECO:0000313" key="10">
    <source>
        <dbReference type="Proteomes" id="UP001185012"/>
    </source>
</evidence>
<evidence type="ECO:0000256" key="7">
    <source>
        <dbReference type="ARBA" id="ARBA00022833"/>
    </source>
</evidence>
<dbReference type="InterPro" id="IPR008930">
    <property type="entry name" value="Terpenoid_cyclase/PrenylTrfase"/>
</dbReference>
<comment type="cofactor">
    <cofactor evidence="1">
        <name>Zn(2+)</name>
        <dbReference type="ChEBI" id="CHEBI:29105"/>
    </cofactor>
</comment>
<dbReference type="Pfam" id="PF00432">
    <property type="entry name" value="Prenyltrans"/>
    <property type="match status" value="2"/>
</dbReference>
<evidence type="ECO:0000256" key="4">
    <source>
        <dbReference type="ARBA" id="ARBA00022679"/>
    </source>
</evidence>
<accession>A0ABU1IQ99</accession>
<evidence type="ECO:0000256" key="1">
    <source>
        <dbReference type="ARBA" id="ARBA00001947"/>
    </source>
</evidence>
<keyword evidence="5" id="KW-0479">Metal-binding</keyword>
<dbReference type="SUPFAM" id="SSF48239">
    <property type="entry name" value="Terpenoid cyclases/Protein prenyltransferases"/>
    <property type="match status" value="3"/>
</dbReference>
<evidence type="ECO:0000256" key="5">
    <source>
        <dbReference type="ARBA" id="ARBA00022723"/>
    </source>
</evidence>
<dbReference type="InterPro" id="IPR045089">
    <property type="entry name" value="PGGT1B-like"/>
</dbReference>
<dbReference type="PANTHER" id="PTHR11774:SF4">
    <property type="entry name" value="GERANYLGERANYL TRANSFERASE TYPE-1 SUBUNIT BETA"/>
    <property type="match status" value="1"/>
</dbReference>
<name>A0ABU1IQ99_9BACL</name>
<feature type="domain" description="Prenyltransferase alpha-alpha toroid" evidence="8">
    <location>
        <begin position="383"/>
        <end position="477"/>
    </location>
</feature>
<keyword evidence="3" id="KW-0637">Prenyltransferase</keyword>
<evidence type="ECO:0000256" key="2">
    <source>
        <dbReference type="ARBA" id="ARBA00010497"/>
    </source>
</evidence>
<comment type="caution">
    <text evidence="9">The sequence shown here is derived from an EMBL/GenBank/DDBJ whole genome shotgun (WGS) entry which is preliminary data.</text>
</comment>
<keyword evidence="4" id="KW-0808">Transferase</keyword>
<protein>
    <submittedName>
        <fullName evidence="9">Prenyltransferase beta subunit</fullName>
    </submittedName>
</protein>
<dbReference type="InterPro" id="IPR001330">
    <property type="entry name" value="Prenyltrans"/>
</dbReference>
<evidence type="ECO:0000256" key="6">
    <source>
        <dbReference type="ARBA" id="ARBA00022737"/>
    </source>
</evidence>
<evidence type="ECO:0000256" key="3">
    <source>
        <dbReference type="ARBA" id="ARBA00022602"/>
    </source>
</evidence>
<evidence type="ECO:0000313" key="9">
    <source>
        <dbReference type="EMBL" id="MDR6226593.1"/>
    </source>
</evidence>
<feature type="domain" description="Prenyltransferase alpha-alpha toroid" evidence="8">
    <location>
        <begin position="76"/>
        <end position="263"/>
    </location>
</feature>
<dbReference type="Gene3D" id="1.50.10.20">
    <property type="match status" value="3"/>
</dbReference>
<dbReference type="PANTHER" id="PTHR11774">
    <property type="entry name" value="GERANYLGERANYL TRANSFERASE TYPE BETA SUBUNIT"/>
    <property type="match status" value="1"/>
</dbReference>
<dbReference type="CDD" id="cd00688">
    <property type="entry name" value="ISOPREN_C2_like"/>
    <property type="match status" value="1"/>
</dbReference>
<proteinExistence type="inferred from homology"/>
<sequence>MQENINEESLVEIAKRYQTLDGGASQSVADLWCTYAAIRTLTWLDDGPNDPKSCARFLRGCQNRDGAFGWSKGMRSDVWATYYCTQALTDLRLSIPHRDVLHGWLDTLLVEGGYGMTPGQPPDLWATYYATRIYQEILNKTPSEPEQTLNWIKNKQLADGGIGWGPVSEMGDVRAAYYASHAWQQIRMPGFKKDPFDVKRLIQWLQGCQLKEGGFRFHRDQDAPCLWATFRAVRALDVWGAKPVSVESCIRWIMSRKLKGSGFSRWDGYNTADVWACFSAVGALKTLGVALPEKDREEVVSFLRSCQISHTGFTYREPDWAGDALSSAALVLAVPHQTDLGKLLVQWLHHAHMPYEGGVMYMPARGAEVRCTLWALAAIRHGKYLSLNKGRLKQWFTHLQNSDGGFGYWEGRGSDVTATVSAMESLCYLGEGSLESVRIDQVGYFLDTCSTADGIHFSPQGEVNLASTCMGIRGFAMLGRKELAHRYAGFIPKYQSRLGGYSSQIGGLPDLNSTYQAVLTLDSLGMPWNPNMILRFIKRIQKPKGYAWSPLSREESGPLTMALADSLRRASEDKLEGRSYVLPKLNL</sequence>
<comment type="similarity">
    <text evidence="2">Belongs to the protein prenyltransferase subunit beta family.</text>
</comment>
<keyword evidence="7" id="KW-0862">Zinc</keyword>
<keyword evidence="6" id="KW-0677">Repeat</keyword>
<keyword evidence="10" id="KW-1185">Reference proteome</keyword>
<gene>
    <name evidence="9" type="ORF">JOE21_002600</name>
</gene>
<dbReference type="Proteomes" id="UP001185012">
    <property type="component" value="Unassembled WGS sequence"/>
</dbReference>
<evidence type="ECO:0000259" key="8">
    <source>
        <dbReference type="Pfam" id="PF00432"/>
    </source>
</evidence>
<organism evidence="9 10">
    <name type="scientific">Desmospora profundinema</name>
    <dbReference type="NCBI Taxonomy" id="1571184"/>
    <lineage>
        <taxon>Bacteria</taxon>
        <taxon>Bacillati</taxon>
        <taxon>Bacillota</taxon>
        <taxon>Bacilli</taxon>
        <taxon>Bacillales</taxon>
        <taxon>Thermoactinomycetaceae</taxon>
        <taxon>Desmospora</taxon>
    </lineage>
</organism>
<dbReference type="EMBL" id="JAVDQG010000005">
    <property type="protein sequence ID" value="MDR6226593.1"/>
    <property type="molecule type" value="Genomic_DNA"/>
</dbReference>
<reference evidence="9 10" key="1">
    <citation type="submission" date="2023-07" db="EMBL/GenBank/DDBJ databases">
        <title>Genomic Encyclopedia of Type Strains, Phase IV (KMG-IV): sequencing the most valuable type-strain genomes for metagenomic binning, comparative biology and taxonomic classification.</title>
        <authorList>
            <person name="Goeker M."/>
        </authorList>
    </citation>
    <scope>NUCLEOTIDE SEQUENCE [LARGE SCALE GENOMIC DNA]</scope>
    <source>
        <strain evidence="9 10">DSM 45903</strain>
    </source>
</reference>